<dbReference type="HOGENOM" id="CLU_009579_24_0_1"/>
<evidence type="ECO:0000256" key="8">
    <source>
        <dbReference type="SAM" id="Phobius"/>
    </source>
</evidence>
<evidence type="ECO:0000313" key="11">
    <source>
        <dbReference type="EnsemblMetazoa" id="HelroP164701"/>
    </source>
</evidence>
<accession>T1EVR0</accession>
<keyword evidence="12" id="KW-1185">Reference proteome</keyword>
<sequence length="278" mass="31127">MSGDLEHELAAYLWLIISPILLIAGICGNFLSLVVLASRPFRKSSAAFGLSTLAVVDSGVLFVSLLRHWVFYLSGDKIDVRTLFGSYWWCNLHVFLTYYLNQLSSWTLVLVTVERAVSVIAPLMVRSRFTRGRTVCAWFVISGLIFSINVHFFWTVEYEEEAVFQSFVGDGAGNGSSGGAGNGGGDVYYDGDDVRLIATAAATVATDSQRQCYFNRKYAYFTNVLWPWIDFVLCVALPFLVIAFSNLAMAYCVWKTMKIRSAKPYDTRYSQKMSLGFI</sequence>
<reference evidence="12" key="1">
    <citation type="submission" date="2012-12" db="EMBL/GenBank/DDBJ databases">
        <authorList>
            <person name="Hellsten U."/>
            <person name="Grimwood J."/>
            <person name="Chapman J.A."/>
            <person name="Shapiro H."/>
            <person name="Aerts A."/>
            <person name="Otillar R.P."/>
            <person name="Terry A.Y."/>
            <person name="Boore J.L."/>
            <person name="Simakov O."/>
            <person name="Marletaz F."/>
            <person name="Cho S.-J."/>
            <person name="Edsinger-Gonzales E."/>
            <person name="Havlak P."/>
            <person name="Kuo D.-H."/>
            <person name="Larsson T."/>
            <person name="Lv J."/>
            <person name="Arendt D."/>
            <person name="Savage R."/>
            <person name="Osoegawa K."/>
            <person name="de Jong P."/>
            <person name="Lindberg D.R."/>
            <person name="Seaver E.C."/>
            <person name="Weisblat D.A."/>
            <person name="Putnam N.H."/>
            <person name="Grigoriev I.V."/>
            <person name="Rokhsar D.S."/>
        </authorList>
    </citation>
    <scope>NUCLEOTIDE SEQUENCE</scope>
</reference>
<evidence type="ECO:0000313" key="10">
    <source>
        <dbReference type="EMBL" id="ESN92625.1"/>
    </source>
</evidence>
<dbReference type="eggNOG" id="ENOG502SZ1F">
    <property type="taxonomic scope" value="Eukaryota"/>
</dbReference>
<keyword evidence="6" id="KW-0675">Receptor</keyword>
<dbReference type="GO" id="GO:0004930">
    <property type="term" value="F:G protein-coupled receptor activity"/>
    <property type="evidence" value="ECO:0000318"/>
    <property type="project" value="GO_Central"/>
</dbReference>
<feature type="domain" description="G-protein coupled receptors family 1 profile" evidence="9">
    <location>
        <begin position="28"/>
        <end position="278"/>
    </location>
</feature>
<evidence type="ECO:0000256" key="7">
    <source>
        <dbReference type="ARBA" id="ARBA00023224"/>
    </source>
</evidence>
<dbReference type="EMBL" id="AMQM01001770">
    <property type="status" value="NOT_ANNOTATED_CDS"/>
    <property type="molecule type" value="Genomic_DNA"/>
</dbReference>
<dbReference type="PANTHER" id="PTHR24243">
    <property type="entry name" value="G-PROTEIN COUPLED RECEPTOR"/>
    <property type="match status" value="1"/>
</dbReference>
<dbReference type="GO" id="GO:0007186">
    <property type="term" value="P:G protein-coupled receptor signaling pathway"/>
    <property type="evidence" value="ECO:0000318"/>
    <property type="project" value="GO_Central"/>
</dbReference>
<evidence type="ECO:0000313" key="12">
    <source>
        <dbReference type="Proteomes" id="UP000015101"/>
    </source>
</evidence>
<protein>
    <recommendedName>
        <fullName evidence="9">G-protein coupled receptors family 1 profile domain-containing protein</fullName>
    </recommendedName>
</protein>
<keyword evidence="4" id="KW-0297">G-protein coupled receptor</keyword>
<proteinExistence type="predicted"/>
<evidence type="ECO:0000256" key="3">
    <source>
        <dbReference type="ARBA" id="ARBA00022989"/>
    </source>
</evidence>
<evidence type="ECO:0000259" key="9">
    <source>
        <dbReference type="PROSITE" id="PS50262"/>
    </source>
</evidence>
<dbReference type="OrthoDB" id="9983318at2759"/>
<reference evidence="11" key="3">
    <citation type="submission" date="2015-06" db="UniProtKB">
        <authorList>
            <consortium name="EnsemblMetazoa"/>
        </authorList>
    </citation>
    <scope>IDENTIFICATION</scope>
</reference>
<dbReference type="GeneID" id="20200660"/>
<gene>
    <name evidence="11" type="primary">20200660</name>
    <name evidence="10" type="ORF">HELRODRAFT_164701</name>
</gene>
<dbReference type="GO" id="GO:0005886">
    <property type="term" value="C:plasma membrane"/>
    <property type="evidence" value="ECO:0000318"/>
    <property type="project" value="GO_Central"/>
</dbReference>
<feature type="transmembrane region" description="Helical" evidence="8">
    <location>
        <begin position="225"/>
        <end position="254"/>
    </location>
</feature>
<dbReference type="EMBL" id="AMQM01001771">
    <property type="status" value="NOT_ANNOTATED_CDS"/>
    <property type="molecule type" value="Genomic_DNA"/>
</dbReference>
<evidence type="ECO:0000256" key="2">
    <source>
        <dbReference type="ARBA" id="ARBA00022692"/>
    </source>
</evidence>
<name>T1EVR0_HELRO</name>
<dbReference type="Proteomes" id="UP000015101">
    <property type="component" value="Unassembled WGS sequence"/>
</dbReference>
<organism evidence="11 12">
    <name type="scientific">Helobdella robusta</name>
    <name type="common">Californian leech</name>
    <dbReference type="NCBI Taxonomy" id="6412"/>
    <lineage>
        <taxon>Eukaryota</taxon>
        <taxon>Metazoa</taxon>
        <taxon>Spiralia</taxon>
        <taxon>Lophotrochozoa</taxon>
        <taxon>Annelida</taxon>
        <taxon>Clitellata</taxon>
        <taxon>Hirudinea</taxon>
        <taxon>Rhynchobdellida</taxon>
        <taxon>Glossiphoniidae</taxon>
        <taxon>Helobdella</taxon>
    </lineage>
</organism>
<dbReference type="EnsemblMetazoa" id="HelroT164701">
    <property type="protein sequence ID" value="HelroP164701"/>
    <property type="gene ID" value="HelroG164701"/>
</dbReference>
<feature type="transmembrane region" description="Helical" evidence="8">
    <location>
        <begin position="48"/>
        <end position="70"/>
    </location>
</feature>
<feature type="transmembrane region" description="Helical" evidence="8">
    <location>
        <begin position="135"/>
        <end position="154"/>
    </location>
</feature>
<dbReference type="EMBL" id="KB097639">
    <property type="protein sequence ID" value="ESN92625.1"/>
    <property type="molecule type" value="Genomic_DNA"/>
</dbReference>
<evidence type="ECO:0000256" key="1">
    <source>
        <dbReference type="ARBA" id="ARBA00004141"/>
    </source>
</evidence>
<keyword evidence="5 8" id="KW-0472">Membrane</keyword>
<keyword evidence="7" id="KW-0807">Transducer</keyword>
<dbReference type="Gene3D" id="1.20.1070.10">
    <property type="entry name" value="Rhodopsin 7-helix transmembrane proteins"/>
    <property type="match status" value="1"/>
</dbReference>
<keyword evidence="2 8" id="KW-0812">Transmembrane</keyword>
<dbReference type="InterPro" id="IPR017452">
    <property type="entry name" value="GPCR_Rhodpsn_7TM"/>
</dbReference>
<dbReference type="PANTHER" id="PTHR24243:SF230">
    <property type="entry name" value="G-PROTEIN COUPLED RECEPTORS FAMILY 1 PROFILE DOMAIN-CONTAINING PROTEIN"/>
    <property type="match status" value="1"/>
</dbReference>
<evidence type="ECO:0000256" key="5">
    <source>
        <dbReference type="ARBA" id="ARBA00023136"/>
    </source>
</evidence>
<feature type="transmembrane region" description="Helical" evidence="8">
    <location>
        <begin position="12"/>
        <end position="36"/>
    </location>
</feature>
<evidence type="ECO:0000256" key="6">
    <source>
        <dbReference type="ARBA" id="ARBA00023170"/>
    </source>
</evidence>
<comment type="subcellular location">
    <subcellularLocation>
        <location evidence="1">Membrane</location>
        <topology evidence="1">Multi-pass membrane protein</topology>
    </subcellularLocation>
</comment>
<keyword evidence="3 8" id="KW-1133">Transmembrane helix</keyword>
<dbReference type="SUPFAM" id="SSF81321">
    <property type="entry name" value="Family A G protein-coupled receptor-like"/>
    <property type="match status" value="1"/>
</dbReference>
<dbReference type="RefSeq" id="XP_009028945.1">
    <property type="nucleotide sequence ID" value="XM_009030697.1"/>
</dbReference>
<dbReference type="CTD" id="20200660"/>
<dbReference type="InParanoid" id="T1EVR0"/>
<reference evidence="10 12" key="2">
    <citation type="journal article" date="2013" name="Nature">
        <title>Insights into bilaterian evolution from three spiralian genomes.</title>
        <authorList>
            <person name="Simakov O."/>
            <person name="Marletaz F."/>
            <person name="Cho S.J."/>
            <person name="Edsinger-Gonzales E."/>
            <person name="Havlak P."/>
            <person name="Hellsten U."/>
            <person name="Kuo D.H."/>
            <person name="Larsson T."/>
            <person name="Lv J."/>
            <person name="Arendt D."/>
            <person name="Savage R."/>
            <person name="Osoegawa K."/>
            <person name="de Jong P."/>
            <person name="Grimwood J."/>
            <person name="Chapman J.A."/>
            <person name="Shapiro H."/>
            <person name="Aerts A."/>
            <person name="Otillar R.P."/>
            <person name="Terry A.Y."/>
            <person name="Boore J.L."/>
            <person name="Grigoriev I.V."/>
            <person name="Lindberg D.R."/>
            <person name="Seaver E.C."/>
            <person name="Weisblat D.A."/>
            <person name="Putnam N.H."/>
            <person name="Rokhsar D.S."/>
        </authorList>
    </citation>
    <scope>NUCLEOTIDE SEQUENCE</scope>
</reference>
<dbReference type="AlphaFoldDB" id="T1EVR0"/>
<dbReference type="KEGG" id="hro:HELRODRAFT_164701"/>
<evidence type="ECO:0000256" key="4">
    <source>
        <dbReference type="ARBA" id="ARBA00023040"/>
    </source>
</evidence>
<dbReference type="PROSITE" id="PS50262">
    <property type="entry name" value="G_PROTEIN_RECEP_F1_2"/>
    <property type="match status" value="1"/>
</dbReference>